<dbReference type="Pfam" id="PF13578">
    <property type="entry name" value="Methyltransf_24"/>
    <property type="match status" value="1"/>
</dbReference>
<dbReference type="GO" id="GO:0008168">
    <property type="term" value="F:methyltransferase activity"/>
    <property type="evidence" value="ECO:0007669"/>
    <property type="project" value="UniProtKB-KW"/>
</dbReference>
<keyword evidence="1" id="KW-0489">Methyltransferase</keyword>
<dbReference type="EMBL" id="MW353175">
    <property type="protein sequence ID" value="QQO91775.1"/>
    <property type="molecule type" value="Genomic_DNA"/>
</dbReference>
<dbReference type="InterPro" id="IPR029063">
    <property type="entry name" value="SAM-dependent_MTases_sf"/>
</dbReference>
<gene>
    <name evidence="1" type="ORF">immuto26A_96</name>
</gene>
<organism evidence="1 2">
    <name type="scientific">Flavobacterium phage vB_FspM_immuto_2-6A</name>
    <dbReference type="NCBI Taxonomy" id="2801477"/>
    <lineage>
        <taxon>Viruses</taxon>
        <taxon>Duplodnaviria</taxon>
        <taxon>Heunggongvirae</taxon>
        <taxon>Uroviricota</taxon>
        <taxon>Caudoviricetes</taxon>
        <taxon>Immutovirus</taxon>
        <taxon>Immutovirus immuto</taxon>
    </lineage>
</organism>
<keyword evidence="1" id="KW-0808">Transferase</keyword>
<reference evidence="1 2" key="1">
    <citation type="submission" date="2020-12" db="EMBL/GenBank/DDBJ databases">
        <title>Dynamics of Baltic Sea phages driven by environmental changes.</title>
        <authorList>
            <person name="Hoetzinger M."/>
            <person name="Nilsson E."/>
            <person name="Holmfeldt K."/>
        </authorList>
    </citation>
    <scope>NUCLEOTIDE SEQUENCE [LARGE SCALE GENOMIC DNA]</scope>
</reference>
<dbReference type="GO" id="GO:0032259">
    <property type="term" value="P:methylation"/>
    <property type="evidence" value="ECO:0007669"/>
    <property type="project" value="UniProtKB-KW"/>
</dbReference>
<keyword evidence="2" id="KW-1185">Reference proteome</keyword>
<sequence>MKYANILPQHKYPWLEILYSMVLDIKPKLIIEYGTEHAGTAVVMGLALKELYEQEQHQGIVYTYDTFEKQSKGEIGSSPNYKVAVDNIAHYGLQDYVKVDYGDFFKFCDDPDKEFDLLYFDIDNDGDKVLEMYSGCKSNIEKGSVVIFEGGSQVRDDVEWMNSLRKTKITSIKEQVGYQLLTPNQKYSCSIIFNKEKYSL</sequence>
<evidence type="ECO:0000313" key="1">
    <source>
        <dbReference type="EMBL" id="QQO91775.1"/>
    </source>
</evidence>
<dbReference type="Proteomes" id="UP000595566">
    <property type="component" value="Segment"/>
</dbReference>
<protein>
    <submittedName>
        <fullName evidence="1">Methyltransferase domain-containing protein</fullName>
    </submittedName>
</protein>
<dbReference type="SUPFAM" id="SSF53335">
    <property type="entry name" value="S-adenosyl-L-methionine-dependent methyltransferases"/>
    <property type="match status" value="1"/>
</dbReference>
<proteinExistence type="predicted"/>
<name>A0A7T8ERI0_9CAUD</name>
<dbReference type="Gene3D" id="3.40.50.150">
    <property type="entry name" value="Vaccinia Virus protein VP39"/>
    <property type="match status" value="1"/>
</dbReference>
<evidence type="ECO:0000313" key="2">
    <source>
        <dbReference type="Proteomes" id="UP000595566"/>
    </source>
</evidence>
<accession>A0A7T8ERI0</accession>